<proteinExistence type="inferred from homology"/>
<feature type="compositionally biased region" description="Low complexity" evidence="7">
    <location>
        <begin position="121"/>
        <end position="131"/>
    </location>
</feature>
<feature type="compositionally biased region" description="Basic and acidic residues" evidence="7">
    <location>
        <begin position="147"/>
        <end position="179"/>
    </location>
</feature>
<dbReference type="GO" id="GO:0031123">
    <property type="term" value="P:RNA 3'-end processing"/>
    <property type="evidence" value="ECO:0007669"/>
    <property type="project" value="TreeGrafter"/>
</dbReference>
<keyword evidence="11" id="KW-1185">Reference proteome</keyword>
<evidence type="ECO:0000256" key="4">
    <source>
        <dbReference type="ARBA" id="ARBA00022679"/>
    </source>
</evidence>
<protein>
    <recommendedName>
        <fullName evidence="3">polynucleotide adenylyltransferase</fullName>
        <ecNumber evidence="3">2.7.7.19</ecNumber>
    </recommendedName>
</protein>
<feature type="compositionally biased region" description="Pro residues" evidence="7">
    <location>
        <begin position="8"/>
        <end position="24"/>
    </location>
</feature>
<dbReference type="Proteomes" id="UP001369815">
    <property type="component" value="Unassembled WGS sequence"/>
</dbReference>
<evidence type="ECO:0000256" key="6">
    <source>
        <dbReference type="ARBA" id="ARBA00022842"/>
    </source>
</evidence>
<feature type="compositionally biased region" description="Basic and acidic residues" evidence="7">
    <location>
        <begin position="56"/>
        <end position="85"/>
    </location>
</feature>
<dbReference type="FunFam" id="3.30.460.10:FF:000006">
    <property type="entry name" value="non-canonical poly(A) RNA polymerase PAPD5"/>
    <property type="match status" value="1"/>
</dbReference>
<dbReference type="InterPro" id="IPR043519">
    <property type="entry name" value="NT_sf"/>
</dbReference>
<feature type="region of interest" description="Disordered" evidence="7">
    <location>
        <begin position="209"/>
        <end position="405"/>
    </location>
</feature>
<name>A0AAX6MY34_9PEZI</name>
<keyword evidence="6" id="KW-0460">Magnesium</keyword>
<dbReference type="SUPFAM" id="SSF81631">
    <property type="entry name" value="PAP/OAS1 substrate-binding domain"/>
    <property type="match status" value="1"/>
</dbReference>
<evidence type="ECO:0000259" key="9">
    <source>
        <dbReference type="Pfam" id="PF22600"/>
    </source>
</evidence>
<feature type="region of interest" description="Disordered" evidence="7">
    <location>
        <begin position="1"/>
        <end position="191"/>
    </location>
</feature>
<dbReference type="SUPFAM" id="SSF81301">
    <property type="entry name" value="Nucleotidyltransferase"/>
    <property type="match status" value="1"/>
</dbReference>
<evidence type="ECO:0000259" key="8">
    <source>
        <dbReference type="Pfam" id="PF03828"/>
    </source>
</evidence>
<dbReference type="GO" id="GO:0003729">
    <property type="term" value="F:mRNA binding"/>
    <property type="evidence" value="ECO:0007669"/>
    <property type="project" value="TreeGrafter"/>
</dbReference>
<organism evidence="10 11">
    <name type="scientific">Daldinia eschscholtzii</name>
    <dbReference type="NCBI Taxonomy" id="292717"/>
    <lineage>
        <taxon>Eukaryota</taxon>
        <taxon>Fungi</taxon>
        <taxon>Dikarya</taxon>
        <taxon>Ascomycota</taxon>
        <taxon>Pezizomycotina</taxon>
        <taxon>Sordariomycetes</taxon>
        <taxon>Xylariomycetidae</taxon>
        <taxon>Xylariales</taxon>
        <taxon>Hypoxylaceae</taxon>
        <taxon>Daldinia</taxon>
    </lineage>
</organism>
<dbReference type="PANTHER" id="PTHR23092:SF15">
    <property type="entry name" value="INACTIVE NON-CANONICAL POLY(A) RNA POLYMERASE PROTEIN TRF4-2-RELATED"/>
    <property type="match status" value="1"/>
</dbReference>
<dbReference type="InterPro" id="IPR054708">
    <property type="entry name" value="MTPAP-like_central"/>
</dbReference>
<dbReference type="GO" id="GO:0031499">
    <property type="term" value="C:TRAMP complex"/>
    <property type="evidence" value="ECO:0007669"/>
    <property type="project" value="TreeGrafter"/>
</dbReference>
<dbReference type="EMBL" id="JBANMG010000002">
    <property type="protein sequence ID" value="KAK6957092.1"/>
    <property type="molecule type" value="Genomic_DNA"/>
</dbReference>
<feature type="compositionally biased region" description="Polar residues" evidence="7">
    <location>
        <begin position="338"/>
        <end position="350"/>
    </location>
</feature>
<feature type="domain" description="Poly(A) RNA polymerase mitochondrial-like central palm" evidence="9">
    <location>
        <begin position="463"/>
        <end position="595"/>
    </location>
</feature>
<evidence type="ECO:0000256" key="2">
    <source>
        <dbReference type="ARBA" id="ARBA00008593"/>
    </source>
</evidence>
<dbReference type="GO" id="GO:0046872">
    <property type="term" value="F:metal ion binding"/>
    <property type="evidence" value="ECO:0007669"/>
    <property type="project" value="UniProtKB-KW"/>
</dbReference>
<keyword evidence="4" id="KW-0808">Transferase</keyword>
<evidence type="ECO:0000313" key="11">
    <source>
        <dbReference type="Proteomes" id="UP001369815"/>
    </source>
</evidence>
<dbReference type="Gene3D" id="1.10.1410.10">
    <property type="match status" value="1"/>
</dbReference>
<dbReference type="GO" id="GO:0010605">
    <property type="term" value="P:negative regulation of macromolecule metabolic process"/>
    <property type="evidence" value="ECO:0007669"/>
    <property type="project" value="UniProtKB-ARBA"/>
</dbReference>
<dbReference type="Pfam" id="PF22600">
    <property type="entry name" value="MTPAP-like_central"/>
    <property type="match status" value="1"/>
</dbReference>
<comment type="caution">
    <text evidence="10">The sequence shown here is derived from an EMBL/GenBank/DDBJ whole genome shotgun (WGS) entry which is preliminary data.</text>
</comment>
<dbReference type="GO" id="GO:0043634">
    <property type="term" value="P:polyadenylation-dependent ncRNA catabolic process"/>
    <property type="evidence" value="ECO:0007669"/>
    <property type="project" value="TreeGrafter"/>
</dbReference>
<evidence type="ECO:0000256" key="3">
    <source>
        <dbReference type="ARBA" id="ARBA00012388"/>
    </source>
</evidence>
<keyword evidence="5" id="KW-0479">Metal-binding</keyword>
<feature type="compositionally biased region" description="Polar residues" evidence="7">
    <location>
        <begin position="358"/>
        <end position="369"/>
    </location>
</feature>
<accession>A0AAX6MY34</accession>
<dbReference type="AlphaFoldDB" id="A0AAX6MY34"/>
<feature type="compositionally biased region" description="Basic and acidic residues" evidence="7">
    <location>
        <begin position="109"/>
        <end position="120"/>
    </location>
</feature>
<dbReference type="EC" id="2.7.7.19" evidence="3"/>
<comment type="cofactor">
    <cofactor evidence="1">
        <name>Mn(2+)</name>
        <dbReference type="ChEBI" id="CHEBI:29035"/>
    </cofactor>
</comment>
<dbReference type="Pfam" id="PF03828">
    <property type="entry name" value="PAP_assoc"/>
    <property type="match status" value="1"/>
</dbReference>
<dbReference type="InterPro" id="IPR045862">
    <property type="entry name" value="Trf4-like"/>
</dbReference>
<evidence type="ECO:0000256" key="7">
    <source>
        <dbReference type="SAM" id="MobiDB-lite"/>
    </source>
</evidence>
<sequence>MYRNSYNPSPPSNPPPPPPPPPPGYDNYNRPPQPSWNGYPPQERRDDYQFRGPYSDLRRNRPDDHRRSDGEYRDRDRDRYRDSDNYRPPQGDFTFRVERPAGIDSYVPSDREQRDSREYSSYRSQQQTYSTHHAHSYGDGRNAPHQPRRDDNGRSAGRDARPRRNDDRRRHQPHRDARYRGQARQYNPYKPPIPAARLLLMKKHDDNPEIMLGDTTGRATYRDVDELSDSDEAEMDISDNSDSDAAEPVAKRMRTSESTTKPEQDVPRWSNPDPYTALPPPDESTRKKKDMVQLIRKARVEAEAKKPTAPAEGLDFISCDFSDNEDEKNKATADNEDSANGKSQSLTDKSGANRREATSTLPATQSHNPPTEEIRVQRTEAQPTKPSTQGTSTNPIDLTASTSLGTRKRTFDDTIKLPHSTVKVSMKFSGGGNVLPAWQPKDDNPCPWVVADHSTTPSMATRLHKEIVDFYLYVRPRNFEERVRNELLNKLRTVVKRKWADAEVYPFGSFMSGLYLPTADMDVAICSNSFINRNIPRYDKKKDLWAFKAHLIHHGVPYQNDVEVIAKAKVPLVKFADRETGLKVDISFEKIDGYRAIKTFLDWKEKYPVMPILVAVIKHFLLMRGLNEPVNGGIGGFSVICMVVNLLNQMPQVQSRSMKPEHHLGELLMEFFDYYGNHFQYNTVAIRMNPPGLVPKSKVSNVVYRNLDRLSILDPNNPDNDIAGGSKNTPTILAQFSKAHSMLRARMAELARGTKTLSFGNTILGPLFAGNYSIFQVQRDYLERLAAQGIPNYQPEDYNSGDVVW</sequence>
<evidence type="ECO:0000313" key="10">
    <source>
        <dbReference type="EMBL" id="KAK6957092.1"/>
    </source>
</evidence>
<dbReference type="CDD" id="cd05402">
    <property type="entry name" value="NT_PAP_TUTase"/>
    <property type="match status" value="1"/>
</dbReference>
<dbReference type="InterPro" id="IPR002058">
    <property type="entry name" value="PAP_assoc"/>
</dbReference>
<comment type="similarity">
    <text evidence="2">Belongs to the DNA polymerase type-B-like family.</text>
</comment>
<dbReference type="PANTHER" id="PTHR23092">
    <property type="entry name" value="POLY(A) RNA POLYMERASE"/>
    <property type="match status" value="1"/>
</dbReference>
<evidence type="ECO:0000256" key="5">
    <source>
        <dbReference type="ARBA" id="ARBA00022723"/>
    </source>
</evidence>
<feature type="compositionally biased region" description="Polar residues" evidence="7">
    <location>
        <begin position="379"/>
        <end position="405"/>
    </location>
</feature>
<dbReference type="Gene3D" id="3.30.460.10">
    <property type="entry name" value="Beta Polymerase, domain 2"/>
    <property type="match status" value="1"/>
</dbReference>
<evidence type="ECO:0000256" key="1">
    <source>
        <dbReference type="ARBA" id="ARBA00001936"/>
    </source>
</evidence>
<feature type="compositionally biased region" description="Acidic residues" evidence="7">
    <location>
        <begin position="226"/>
        <end position="245"/>
    </location>
</feature>
<reference evidence="10 11" key="1">
    <citation type="journal article" date="2024" name="Front Chem Biol">
        <title>Unveiling the potential of Daldinia eschscholtzii MFLUCC 19-0629 through bioactivity and bioinformatics studies for enhanced sustainable agriculture production.</title>
        <authorList>
            <person name="Brooks S."/>
            <person name="Weaver J.A."/>
            <person name="Klomchit A."/>
            <person name="Alharthi S.A."/>
            <person name="Onlamun T."/>
            <person name="Nurani R."/>
            <person name="Vong T.K."/>
            <person name="Alberti F."/>
            <person name="Greco C."/>
        </authorList>
    </citation>
    <scope>NUCLEOTIDE SEQUENCE [LARGE SCALE GENOMIC DNA]</scope>
    <source>
        <strain evidence="10">MFLUCC 19-0629</strain>
    </source>
</reference>
<dbReference type="GO" id="GO:0005730">
    <property type="term" value="C:nucleolus"/>
    <property type="evidence" value="ECO:0007669"/>
    <property type="project" value="TreeGrafter"/>
</dbReference>
<dbReference type="GO" id="GO:1990817">
    <property type="term" value="F:poly(A) RNA polymerase activity"/>
    <property type="evidence" value="ECO:0007669"/>
    <property type="project" value="UniProtKB-EC"/>
</dbReference>
<gene>
    <name evidence="10" type="ORF">Daesc_002377</name>
</gene>
<feature type="domain" description="PAP-associated" evidence="8">
    <location>
        <begin position="663"/>
        <end position="720"/>
    </location>
</feature>